<keyword evidence="2" id="KW-1185">Reference proteome</keyword>
<dbReference type="RefSeq" id="WP_089097355.1">
    <property type="nucleotide sequence ID" value="NZ_NDYL01000001.1"/>
</dbReference>
<comment type="caution">
    <text evidence="1">The sequence shown here is derived from an EMBL/GenBank/DDBJ whole genome shotgun (WGS) entry which is preliminary data.</text>
</comment>
<evidence type="ECO:0000313" key="2">
    <source>
        <dbReference type="Proteomes" id="UP000198394"/>
    </source>
</evidence>
<proteinExistence type="predicted"/>
<accession>A0A226QTI0</accession>
<dbReference type="EMBL" id="NDYL01000001">
    <property type="protein sequence ID" value="OXB94900.1"/>
    <property type="molecule type" value="Genomic_DNA"/>
</dbReference>
<sequence length="96" mass="11725">MDFAYVKLTEIPDSLRKRVKEEIEKFSDTEIICMFRTRPNENTYVYHVYLDYYTNFTILRLKIENQKEQEIEVTKFDVGDINFILRHKPEVKAWLI</sequence>
<protein>
    <submittedName>
        <fullName evidence="1">Uncharacterized protein</fullName>
    </submittedName>
</protein>
<dbReference type="AlphaFoldDB" id="A0A226QTI0"/>
<reference evidence="1 2" key="1">
    <citation type="submission" date="2017-04" db="EMBL/GenBank/DDBJ databases">
        <title>The genome sequence of Parageobacillus galactosidasius DSM 18751.</title>
        <authorList>
            <person name="Ramaloko W.T."/>
            <person name="Koen N."/>
            <person name="Polliack S."/>
            <person name="Aliyu H."/>
            <person name="Lebre P."/>
            <person name="Mohr T."/>
            <person name="Oswald F."/>
            <person name="Zwick M."/>
            <person name="Neumann A."/>
            <person name="Syldatk C."/>
            <person name="Cowan D."/>
            <person name="De Maayer P."/>
        </authorList>
    </citation>
    <scope>NUCLEOTIDE SEQUENCE [LARGE SCALE GENOMIC DNA]</scope>
    <source>
        <strain evidence="1 2">DSM 18751</strain>
    </source>
</reference>
<dbReference type="Proteomes" id="UP000198394">
    <property type="component" value="Unassembled WGS sequence"/>
</dbReference>
<gene>
    <name evidence="1" type="ORF">B9L23_08540</name>
</gene>
<organism evidence="1 2">
    <name type="scientific">Parageobacillus galactosidasius</name>
    <dbReference type="NCBI Taxonomy" id="883812"/>
    <lineage>
        <taxon>Bacteria</taxon>
        <taxon>Bacillati</taxon>
        <taxon>Bacillota</taxon>
        <taxon>Bacilli</taxon>
        <taxon>Bacillales</taxon>
        <taxon>Anoxybacillaceae</taxon>
        <taxon>Parageobacillus</taxon>
    </lineage>
</organism>
<name>A0A226QTI0_9BACL</name>
<evidence type="ECO:0000313" key="1">
    <source>
        <dbReference type="EMBL" id="OXB94900.1"/>
    </source>
</evidence>